<feature type="compositionally biased region" description="Basic and acidic residues" evidence="6">
    <location>
        <begin position="819"/>
        <end position="829"/>
    </location>
</feature>
<dbReference type="GO" id="GO:0006508">
    <property type="term" value="P:proteolysis"/>
    <property type="evidence" value="ECO:0007669"/>
    <property type="project" value="UniProtKB-KW"/>
</dbReference>
<feature type="region of interest" description="Disordered" evidence="6">
    <location>
        <begin position="1"/>
        <end position="207"/>
    </location>
</feature>
<name>A0A0C3BRH0_PILCF</name>
<dbReference type="InterPro" id="IPR051947">
    <property type="entry name" value="Sentrin-specific_protease"/>
</dbReference>
<evidence type="ECO:0000313" key="9">
    <source>
        <dbReference type="Proteomes" id="UP000054166"/>
    </source>
</evidence>
<feature type="compositionally biased region" description="Low complexity" evidence="6">
    <location>
        <begin position="1051"/>
        <end position="1061"/>
    </location>
</feature>
<feature type="region of interest" description="Disordered" evidence="6">
    <location>
        <begin position="481"/>
        <end position="551"/>
    </location>
</feature>
<accession>A0A0C3BRH0</accession>
<dbReference type="GO" id="GO:0005737">
    <property type="term" value="C:cytoplasm"/>
    <property type="evidence" value="ECO:0007669"/>
    <property type="project" value="TreeGrafter"/>
</dbReference>
<keyword evidence="9" id="KW-1185">Reference proteome</keyword>
<feature type="region of interest" description="Disordered" evidence="6">
    <location>
        <begin position="1021"/>
        <end position="1068"/>
    </location>
</feature>
<feature type="compositionally biased region" description="Basic and acidic residues" evidence="6">
    <location>
        <begin position="1021"/>
        <end position="1039"/>
    </location>
</feature>
<evidence type="ECO:0000256" key="1">
    <source>
        <dbReference type="ARBA" id="ARBA00005234"/>
    </source>
</evidence>
<dbReference type="STRING" id="765440.A0A0C3BRH0"/>
<dbReference type="Proteomes" id="UP000054166">
    <property type="component" value="Unassembled WGS sequence"/>
</dbReference>
<evidence type="ECO:0000256" key="5">
    <source>
        <dbReference type="ARBA" id="ARBA00022801"/>
    </source>
</evidence>
<evidence type="ECO:0000313" key="8">
    <source>
        <dbReference type="EMBL" id="KIM89078.1"/>
    </source>
</evidence>
<dbReference type="SUPFAM" id="SSF54001">
    <property type="entry name" value="Cysteine proteinases"/>
    <property type="match status" value="1"/>
</dbReference>
<dbReference type="PROSITE" id="PS50600">
    <property type="entry name" value="ULP_PROTEASE"/>
    <property type="match status" value="1"/>
</dbReference>
<feature type="compositionally biased region" description="Polar residues" evidence="6">
    <location>
        <begin position="488"/>
        <end position="509"/>
    </location>
</feature>
<dbReference type="PANTHER" id="PTHR46896">
    <property type="entry name" value="SENTRIN-SPECIFIC PROTEASE"/>
    <property type="match status" value="1"/>
</dbReference>
<feature type="compositionally biased region" description="Polar residues" evidence="6">
    <location>
        <begin position="198"/>
        <end position="207"/>
    </location>
</feature>
<gene>
    <name evidence="8" type="ORF">PILCRDRAFT_84870</name>
</gene>
<dbReference type="GO" id="GO:0005634">
    <property type="term" value="C:nucleus"/>
    <property type="evidence" value="ECO:0007669"/>
    <property type="project" value="TreeGrafter"/>
</dbReference>
<evidence type="ECO:0000256" key="4">
    <source>
        <dbReference type="ARBA" id="ARBA00022786"/>
    </source>
</evidence>
<evidence type="ECO:0000256" key="2">
    <source>
        <dbReference type="ARBA" id="ARBA00022553"/>
    </source>
</evidence>
<feature type="compositionally biased region" description="Polar residues" evidence="6">
    <location>
        <begin position="43"/>
        <end position="58"/>
    </location>
</feature>
<keyword evidence="5" id="KW-0378">Hydrolase</keyword>
<feature type="compositionally biased region" description="Acidic residues" evidence="6">
    <location>
        <begin position="174"/>
        <end position="188"/>
    </location>
</feature>
<dbReference type="GO" id="GO:0070139">
    <property type="term" value="F:SUMO-specific endopeptidase activity"/>
    <property type="evidence" value="ECO:0007669"/>
    <property type="project" value="TreeGrafter"/>
</dbReference>
<comment type="similarity">
    <text evidence="1">Belongs to the peptidase C48 family.</text>
</comment>
<dbReference type="PANTHER" id="PTHR46896:SF3">
    <property type="entry name" value="FI06413P-RELATED"/>
    <property type="match status" value="1"/>
</dbReference>
<feature type="region of interest" description="Disordered" evidence="6">
    <location>
        <begin position="674"/>
        <end position="730"/>
    </location>
</feature>
<dbReference type="InterPro" id="IPR003653">
    <property type="entry name" value="Peptidase_C48_C"/>
</dbReference>
<dbReference type="EMBL" id="KN832975">
    <property type="protein sequence ID" value="KIM89078.1"/>
    <property type="molecule type" value="Genomic_DNA"/>
</dbReference>
<dbReference type="Gene3D" id="3.30.310.130">
    <property type="entry name" value="Ubiquitin-related"/>
    <property type="match status" value="1"/>
</dbReference>
<evidence type="ECO:0000256" key="3">
    <source>
        <dbReference type="ARBA" id="ARBA00022670"/>
    </source>
</evidence>
<organism evidence="8 9">
    <name type="scientific">Piloderma croceum (strain F 1598)</name>
    <dbReference type="NCBI Taxonomy" id="765440"/>
    <lineage>
        <taxon>Eukaryota</taxon>
        <taxon>Fungi</taxon>
        <taxon>Dikarya</taxon>
        <taxon>Basidiomycota</taxon>
        <taxon>Agaricomycotina</taxon>
        <taxon>Agaricomycetes</taxon>
        <taxon>Agaricomycetidae</taxon>
        <taxon>Atheliales</taxon>
        <taxon>Atheliaceae</taxon>
        <taxon>Piloderma</taxon>
    </lineage>
</organism>
<feature type="compositionally biased region" description="Basic and acidic residues" evidence="6">
    <location>
        <begin position="162"/>
        <end position="172"/>
    </location>
</feature>
<feature type="region of interest" description="Disordered" evidence="6">
    <location>
        <begin position="802"/>
        <end position="834"/>
    </location>
</feature>
<dbReference type="Gene3D" id="1.10.418.20">
    <property type="match status" value="1"/>
</dbReference>
<dbReference type="HOGENOM" id="CLU_010190_0_0_1"/>
<keyword evidence="3" id="KW-0645">Protease</keyword>
<feature type="domain" description="Ubiquitin-like protease family profile" evidence="7">
    <location>
        <begin position="563"/>
        <end position="970"/>
    </location>
</feature>
<evidence type="ECO:0000259" key="7">
    <source>
        <dbReference type="PROSITE" id="PS50600"/>
    </source>
</evidence>
<dbReference type="Gene3D" id="3.40.395.10">
    <property type="entry name" value="Adenoviral Proteinase, Chain A"/>
    <property type="match status" value="1"/>
</dbReference>
<sequence length="1068" mass="119433">MQDNISKSKYGNPTSRQTLVQPRRTSDPCEDGPPSKRQKRELSQLSQNRAIPNTTTSSRGHRAPQRVDDKLHPRTRIPLGVEVNVIDDDDEEDIGTHITRMGEPVSSPDPLRLGSDSAQSSVFPAGNRPPRPAIHPFEVDEPMVPGSSHTKDSKTVQQLRQRNNDRKRKPEVNEIPDSETDSIQEFDDDVKAGPSKRGQGSTQANENVRNKIEFFEEQDRKNVPHVDLTSVNKPRQHRPVAGNMKPKSKQTEKSVLVNNLEMPILGDTLIHKLQHMLKFKKRPNSNQGYDVPDALSAPSLRVPKSSKITAAGRVDTPFMLPLQAWFLGVKMQPEGENAQPLRDSLGWDEGASTVTIFRRSTSHLYHQLEVFHLEQMQGILVTNQDQLPENVVIKLQSRKYTRKSGAFTGSDQFYVPGSRGADGYVTFKFLKDDPQWDDSRYQRLVTFLRNNVTGGRSIVDNNGALAAWSLVEQAAEMKKMEIDRTDSRPTQPSTSRLSAQSDIMPTTGSRPKPRPAYKGANGSVTDLSAPVRRSTRQPPSRKSKSADPDELILVYPPSGTGAINITQGDINRLEPGEYLNDTLIEFGLKLWLSEIREKDPDLADQIHVFSSFFYKKLKNNTKNPEEGYKSVRKWTQKFDLFQKKFLIVPINEHLHWYLAIIYQPENVLLPPPTTAVSSISTRTRKSQSGTVDQQIPPATTSDLSPPLRDQTEEAVACRPPHSATGNDGEVEKMFDRSCSISVGHSNVTSTASSSIAEHNDTLPEADSIVVDDDGELHELQYPSPDEATFQMDVDELTGDQIMDEDRMTPEISATSSKPLSKDRGSRADSEAPNLVSLNSEAVGANDFYSSGVRKGKEKEKEKAAIRPFPLDVVDVSCSDDGEQDEVDELLNEPDSAVQFDQPTTYIFTLDSLGSKHPQAIKFLRSYLKMEAKDKKNIVDSSDAKGCQAFVPVQPNFCDCGLYLLHFAKTFVKRPEHHCKVILSRSKKNLIERQVEWDDVDARAFRENFKFRAEELSQVWKREHAAKQAQKGKDSSKQDSSDSDVDIVEDTAQSAKPAPSKTKAARIRG</sequence>
<evidence type="ECO:0000256" key="6">
    <source>
        <dbReference type="SAM" id="MobiDB-lite"/>
    </source>
</evidence>
<keyword evidence="4" id="KW-0833">Ubl conjugation pathway</keyword>
<feature type="compositionally biased region" description="Polar residues" evidence="6">
    <location>
        <begin position="674"/>
        <end position="703"/>
    </location>
</feature>
<keyword evidence="2" id="KW-0597">Phosphoprotein</keyword>
<dbReference type="GO" id="GO:0016926">
    <property type="term" value="P:protein desumoylation"/>
    <property type="evidence" value="ECO:0007669"/>
    <property type="project" value="TreeGrafter"/>
</dbReference>
<reference evidence="8 9" key="1">
    <citation type="submission" date="2014-04" db="EMBL/GenBank/DDBJ databases">
        <authorList>
            <consortium name="DOE Joint Genome Institute"/>
            <person name="Kuo A."/>
            <person name="Tarkka M."/>
            <person name="Buscot F."/>
            <person name="Kohler A."/>
            <person name="Nagy L.G."/>
            <person name="Floudas D."/>
            <person name="Copeland A."/>
            <person name="Barry K.W."/>
            <person name="Cichocki N."/>
            <person name="Veneault-Fourrey C."/>
            <person name="LaButti K."/>
            <person name="Lindquist E.A."/>
            <person name="Lipzen A."/>
            <person name="Lundell T."/>
            <person name="Morin E."/>
            <person name="Murat C."/>
            <person name="Sun H."/>
            <person name="Tunlid A."/>
            <person name="Henrissat B."/>
            <person name="Grigoriev I.V."/>
            <person name="Hibbett D.S."/>
            <person name="Martin F."/>
            <person name="Nordberg H.P."/>
            <person name="Cantor M.N."/>
            <person name="Hua S.X."/>
        </authorList>
    </citation>
    <scope>NUCLEOTIDE SEQUENCE [LARGE SCALE GENOMIC DNA]</scope>
    <source>
        <strain evidence="8 9">F 1598</strain>
    </source>
</reference>
<proteinExistence type="inferred from homology"/>
<dbReference type="AlphaFoldDB" id="A0A0C3BRH0"/>
<protein>
    <recommendedName>
        <fullName evidence="7">Ubiquitin-like protease family profile domain-containing protein</fullName>
    </recommendedName>
</protein>
<dbReference type="OrthoDB" id="442460at2759"/>
<feature type="compositionally biased region" description="Polar residues" evidence="6">
    <location>
        <begin position="1"/>
        <end position="20"/>
    </location>
</feature>
<feature type="compositionally biased region" description="Basic residues" evidence="6">
    <location>
        <begin position="533"/>
        <end position="543"/>
    </location>
</feature>
<reference evidence="9" key="2">
    <citation type="submission" date="2015-01" db="EMBL/GenBank/DDBJ databases">
        <title>Evolutionary Origins and Diversification of the Mycorrhizal Mutualists.</title>
        <authorList>
            <consortium name="DOE Joint Genome Institute"/>
            <consortium name="Mycorrhizal Genomics Consortium"/>
            <person name="Kohler A."/>
            <person name="Kuo A."/>
            <person name="Nagy L.G."/>
            <person name="Floudas D."/>
            <person name="Copeland A."/>
            <person name="Barry K.W."/>
            <person name="Cichocki N."/>
            <person name="Veneault-Fourrey C."/>
            <person name="LaButti K."/>
            <person name="Lindquist E.A."/>
            <person name="Lipzen A."/>
            <person name="Lundell T."/>
            <person name="Morin E."/>
            <person name="Murat C."/>
            <person name="Riley R."/>
            <person name="Ohm R."/>
            <person name="Sun H."/>
            <person name="Tunlid A."/>
            <person name="Henrissat B."/>
            <person name="Grigoriev I.V."/>
            <person name="Hibbett D.S."/>
            <person name="Martin F."/>
        </authorList>
    </citation>
    <scope>NUCLEOTIDE SEQUENCE [LARGE SCALE GENOMIC DNA]</scope>
    <source>
        <strain evidence="9">F 1598</strain>
    </source>
</reference>
<dbReference type="Pfam" id="PF02902">
    <property type="entry name" value="Peptidase_C48"/>
    <property type="match status" value="2"/>
</dbReference>
<dbReference type="InParanoid" id="A0A0C3BRH0"/>
<dbReference type="InterPro" id="IPR038765">
    <property type="entry name" value="Papain-like_cys_pep_sf"/>
</dbReference>